<dbReference type="PANTHER" id="PTHR30212:SF2">
    <property type="entry name" value="PROTEIN YIIM"/>
    <property type="match status" value="1"/>
</dbReference>
<dbReference type="Proteomes" id="UP000006316">
    <property type="component" value="Unassembled WGS sequence"/>
</dbReference>
<evidence type="ECO:0000259" key="1">
    <source>
        <dbReference type="PROSITE" id="PS51340"/>
    </source>
</evidence>
<reference evidence="2 3" key="1">
    <citation type="journal article" date="2012" name="Front. Microbiol.">
        <title>Redundancy and modularity in membrane-associated dissimilatory nitrate reduction in Bacillus.</title>
        <authorList>
            <person name="Heylen K."/>
            <person name="Keltjens J."/>
        </authorList>
    </citation>
    <scope>NUCLEOTIDE SEQUENCE [LARGE SCALE GENOMIC DNA]</scope>
    <source>
        <strain evidence="3">LMG 21833T</strain>
    </source>
</reference>
<organism evidence="2 3">
    <name type="scientific">Neobacillus bataviensis LMG 21833</name>
    <dbReference type="NCBI Taxonomy" id="1117379"/>
    <lineage>
        <taxon>Bacteria</taxon>
        <taxon>Bacillati</taxon>
        <taxon>Bacillota</taxon>
        <taxon>Bacilli</taxon>
        <taxon>Bacillales</taxon>
        <taxon>Bacillaceae</taxon>
        <taxon>Neobacillus</taxon>
    </lineage>
</organism>
<dbReference type="EMBL" id="AJLS01000054">
    <property type="protein sequence ID" value="EKN69812.1"/>
    <property type="molecule type" value="Genomic_DNA"/>
</dbReference>
<dbReference type="Pfam" id="PF03473">
    <property type="entry name" value="MOSC"/>
    <property type="match status" value="1"/>
</dbReference>
<dbReference type="InterPro" id="IPR052353">
    <property type="entry name" value="Benzoxazolinone_Detox_Enz"/>
</dbReference>
<accession>K6DB91</accession>
<dbReference type="STRING" id="1117379.BABA_08471"/>
<dbReference type="SUPFAM" id="SSF50800">
    <property type="entry name" value="PK beta-barrel domain-like"/>
    <property type="match status" value="1"/>
</dbReference>
<name>K6DB91_9BACI</name>
<dbReference type="GO" id="GO:0030170">
    <property type="term" value="F:pyridoxal phosphate binding"/>
    <property type="evidence" value="ECO:0007669"/>
    <property type="project" value="InterPro"/>
</dbReference>
<keyword evidence="3" id="KW-1185">Reference proteome</keyword>
<dbReference type="InterPro" id="IPR005302">
    <property type="entry name" value="MoCF_Sase_C"/>
</dbReference>
<gene>
    <name evidence="2" type="ORF">BABA_08471</name>
</gene>
<dbReference type="eggNOG" id="COG2258">
    <property type="taxonomic scope" value="Bacteria"/>
</dbReference>
<dbReference type="GO" id="GO:0030151">
    <property type="term" value="F:molybdenum ion binding"/>
    <property type="evidence" value="ECO:0007669"/>
    <property type="project" value="InterPro"/>
</dbReference>
<protein>
    <submittedName>
        <fullName evidence="2">MOSC domain-containing protein</fullName>
    </submittedName>
</protein>
<dbReference type="PROSITE" id="PS51340">
    <property type="entry name" value="MOSC"/>
    <property type="match status" value="1"/>
</dbReference>
<comment type="caution">
    <text evidence="2">The sequence shown here is derived from an EMBL/GenBank/DDBJ whole genome shotgun (WGS) entry which is preliminary data.</text>
</comment>
<dbReference type="PATRIC" id="fig|1117379.3.peg.1773"/>
<dbReference type="InterPro" id="IPR011037">
    <property type="entry name" value="Pyrv_Knase-like_insert_dom_sf"/>
</dbReference>
<dbReference type="Pfam" id="PF03475">
    <property type="entry name" value="YiiM_3-alpha"/>
    <property type="match status" value="1"/>
</dbReference>
<dbReference type="OrthoDB" id="9786134at2"/>
<dbReference type="Gene3D" id="2.40.33.20">
    <property type="entry name" value="PK beta-barrel domain-like"/>
    <property type="match status" value="1"/>
</dbReference>
<dbReference type="InterPro" id="IPR005163">
    <property type="entry name" value="Tri_helical_YiiM-like"/>
</dbReference>
<evidence type="ECO:0000313" key="3">
    <source>
        <dbReference type="Proteomes" id="UP000006316"/>
    </source>
</evidence>
<proteinExistence type="predicted"/>
<evidence type="ECO:0000313" key="2">
    <source>
        <dbReference type="EMBL" id="EKN69812.1"/>
    </source>
</evidence>
<sequence length="237" mass="26546">MEITLNKIFVGLPKTIGSKEAANPMERIWTSAIFKEPVEGPIWVGKTGLSGDGQGDLEHHGGPEKAVFAYSLENYLYWQKELGNSEITAGGMGENLVMEHITEEMIAIGDTFQIGEAVIQVSQPRQPCWKPARRFKVKNLALLLQNTGKTGWYFRVLREGFVEAGQSFTLLDRPYPQWTIQKANQVIHARQQNFSDMQELACCELLAPGMRATLAKRIEKQDPGAPDIRSRVFGPNE</sequence>
<feature type="domain" description="MOSC" evidence="1">
    <location>
        <begin position="36"/>
        <end position="171"/>
    </location>
</feature>
<dbReference type="AlphaFoldDB" id="K6DB91"/>
<dbReference type="GO" id="GO:0003824">
    <property type="term" value="F:catalytic activity"/>
    <property type="evidence" value="ECO:0007669"/>
    <property type="project" value="InterPro"/>
</dbReference>
<dbReference type="RefSeq" id="WP_007084717.1">
    <property type="nucleotide sequence ID" value="NZ_AJLS01000054.1"/>
</dbReference>
<dbReference type="PANTHER" id="PTHR30212">
    <property type="entry name" value="PROTEIN YIIM"/>
    <property type="match status" value="1"/>
</dbReference>